<dbReference type="GO" id="GO:0016787">
    <property type="term" value="F:hydrolase activity"/>
    <property type="evidence" value="ECO:0007669"/>
    <property type="project" value="UniProtKB-KW"/>
</dbReference>
<dbReference type="PANTHER" id="PTHR42988">
    <property type="entry name" value="PHOSPHOHYDROLASE"/>
    <property type="match status" value="1"/>
</dbReference>
<dbReference type="PANTHER" id="PTHR42988:SF2">
    <property type="entry name" value="CYCLIC NUCLEOTIDE PHOSPHODIESTERASE CBUA0032-RELATED"/>
    <property type="match status" value="1"/>
</dbReference>
<gene>
    <name evidence="6" type="ORF">METZ01_LOCUS30826</name>
</gene>
<proteinExistence type="inferred from homology"/>
<dbReference type="SUPFAM" id="SSF56300">
    <property type="entry name" value="Metallo-dependent phosphatases"/>
    <property type="match status" value="1"/>
</dbReference>
<evidence type="ECO:0000256" key="3">
    <source>
        <dbReference type="ARBA" id="ARBA00023004"/>
    </source>
</evidence>
<organism evidence="6">
    <name type="scientific">marine metagenome</name>
    <dbReference type="NCBI Taxonomy" id="408172"/>
    <lineage>
        <taxon>unclassified sequences</taxon>
        <taxon>metagenomes</taxon>
        <taxon>ecological metagenomes</taxon>
    </lineage>
</organism>
<keyword evidence="1" id="KW-0479">Metal-binding</keyword>
<dbReference type="Pfam" id="PF00149">
    <property type="entry name" value="Metallophos"/>
    <property type="match status" value="1"/>
</dbReference>
<keyword evidence="3" id="KW-0408">Iron</keyword>
<comment type="similarity">
    <text evidence="4">Belongs to the cyclic nucleotide phosphodiesterase class-III family.</text>
</comment>
<keyword evidence="2" id="KW-0378">Hydrolase</keyword>
<accession>A0A381QF80</accession>
<dbReference type="InterPro" id="IPR029052">
    <property type="entry name" value="Metallo-depent_PP-like"/>
</dbReference>
<evidence type="ECO:0000313" key="6">
    <source>
        <dbReference type="EMBL" id="SUZ77972.1"/>
    </source>
</evidence>
<evidence type="ECO:0000256" key="1">
    <source>
        <dbReference type="ARBA" id="ARBA00022723"/>
    </source>
</evidence>
<sequence length="244" mass="28085">MIKIIQITDPHLTKDKNTEIRACKTYSSFKRVIHWIDRNEKPNFILVSGDISDDGSIESYLLYKNKIESLNKPFFSILGNHDNHDNFKLIFQNNFPIVQSIPLSDEWVLIVLDSTVTGKEGGALINNQLIKIRKLIEINLHKNLIFCLHHQPIEMGFWIDEIGLQNKDQFLSLILDKPNVKAVVWGHVHHESETTLGSIQFLSTPSTCYQFQENKQSVSKNKPGYRKINLFKSGRLTTSVVRVD</sequence>
<dbReference type="Gene3D" id="3.60.21.10">
    <property type="match status" value="1"/>
</dbReference>
<evidence type="ECO:0000256" key="2">
    <source>
        <dbReference type="ARBA" id="ARBA00022801"/>
    </source>
</evidence>
<name>A0A381QF80_9ZZZZ</name>
<dbReference type="GO" id="GO:0046872">
    <property type="term" value="F:metal ion binding"/>
    <property type="evidence" value="ECO:0007669"/>
    <property type="project" value="UniProtKB-KW"/>
</dbReference>
<dbReference type="InterPro" id="IPR004843">
    <property type="entry name" value="Calcineurin-like_PHP"/>
</dbReference>
<dbReference type="InterPro" id="IPR050884">
    <property type="entry name" value="CNP_phosphodiesterase-III"/>
</dbReference>
<feature type="domain" description="Calcineurin-like phosphoesterase" evidence="5">
    <location>
        <begin position="2"/>
        <end position="190"/>
    </location>
</feature>
<evidence type="ECO:0000256" key="4">
    <source>
        <dbReference type="ARBA" id="ARBA00025742"/>
    </source>
</evidence>
<reference evidence="6" key="1">
    <citation type="submission" date="2018-05" db="EMBL/GenBank/DDBJ databases">
        <authorList>
            <person name="Lanie J.A."/>
            <person name="Ng W.-L."/>
            <person name="Kazmierczak K.M."/>
            <person name="Andrzejewski T.M."/>
            <person name="Davidsen T.M."/>
            <person name="Wayne K.J."/>
            <person name="Tettelin H."/>
            <person name="Glass J.I."/>
            <person name="Rusch D."/>
            <person name="Podicherti R."/>
            <person name="Tsui H.-C.T."/>
            <person name="Winkler M.E."/>
        </authorList>
    </citation>
    <scope>NUCLEOTIDE SEQUENCE</scope>
</reference>
<evidence type="ECO:0000259" key="5">
    <source>
        <dbReference type="Pfam" id="PF00149"/>
    </source>
</evidence>
<dbReference type="AlphaFoldDB" id="A0A381QF80"/>
<dbReference type="EMBL" id="UINC01001337">
    <property type="protein sequence ID" value="SUZ77972.1"/>
    <property type="molecule type" value="Genomic_DNA"/>
</dbReference>
<protein>
    <recommendedName>
        <fullName evidence="5">Calcineurin-like phosphoesterase domain-containing protein</fullName>
    </recommendedName>
</protein>